<feature type="compositionally biased region" description="Basic residues" evidence="1">
    <location>
        <begin position="25"/>
        <end position="41"/>
    </location>
</feature>
<proteinExistence type="predicted"/>
<sequence length="61" mass="7828">MKTKIYKNKKFMKTKRGKLEGEKEKRKKERRKERRKERKKERKEEKIKKWEERGKRTMSKC</sequence>
<organism evidence="2">
    <name type="scientific">Octopus bimaculoides</name>
    <name type="common">California two-spotted octopus</name>
    <dbReference type="NCBI Taxonomy" id="37653"/>
    <lineage>
        <taxon>Eukaryota</taxon>
        <taxon>Metazoa</taxon>
        <taxon>Spiralia</taxon>
        <taxon>Lophotrochozoa</taxon>
        <taxon>Mollusca</taxon>
        <taxon>Cephalopoda</taxon>
        <taxon>Coleoidea</taxon>
        <taxon>Octopodiformes</taxon>
        <taxon>Octopoda</taxon>
        <taxon>Incirrata</taxon>
        <taxon>Octopodidae</taxon>
        <taxon>Octopus</taxon>
    </lineage>
</organism>
<gene>
    <name evidence="2" type="ORF">OCBIM_22002334mg</name>
</gene>
<reference evidence="2" key="1">
    <citation type="submission" date="2015-07" db="EMBL/GenBank/DDBJ databases">
        <title>MeaNS - Measles Nucleotide Surveillance Program.</title>
        <authorList>
            <person name="Tran T."/>
            <person name="Druce J."/>
        </authorList>
    </citation>
    <scope>NUCLEOTIDE SEQUENCE</scope>
    <source>
        <strain evidence="2">UCB-OBI-ISO-001</strain>
        <tissue evidence="2">Gonad</tissue>
    </source>
</reference>
<feature type="region of interest" description="Disordered" evidence="1">
    <location>
        <begin position="1"/>
        <end position="61"/>
    </location>
</feature>
<dbReference type="AlphaFoldDB" id="A0A0L8G118"/>
<accession>A0A0L8G118</accession>
<feature type="compositionally biased region" description="Basic residues" evidence="1">
    <location>
        <begin position="1"/>
        <end position="16"/>
    </location>
</feature>
<feature type="non-terminal residue" evidence="2">
    <location>
        <position position="61"/>
    </location>
</feature>
<evidence type="ECO:0000313" key="2">
    <source>
        <dbReference type="EMBL" id="KOF70711.1"/>
    </source>
</evidence>
<dbReference type="EMBL" id="KQ424632">
    <property type="protein sequence ID" value="KOF70711.1"/>
    <property type="molecule type" value="Genomic_DNA"/>
</dbReference>
<name>A0A0L8G118_OCTBM</name>
<evidence type="ECO:0000256" key="1">
    <source>
        <dbReference type="SAM" id="MobiDB-lite"/>
    </source>
</evidence>
<protein>
    <submittedName>
        <fullName evidence="2">Uncharacterized protein</fullName>
    </submittedName>
</protein>
<feature type="compositionally biased region" description="Basic and acidic residues" evidence="1">
    <location>
        <begin position="42"/>
        <end position="55"/>
    </location>
</feature>